<evidence type="ECO:0000256" key="5">
    <source>
        <dbReference type="ARBA" id="ARBA00022490"/>
    </source>
</evidence>
<dbReference type="InterPro" id="IPR045128">
    <property type="entry name" value="PI31-like"/>
</dbReference>
<comment type="caution">
    <text evidence="14">The sequence shown here is derived from an EMBL/GenBank/DDBJ whole genome shotgun (WGS) entry which is preliminary data.</text>
</comment>
<dbReference type="Pfam" id="PF11566">
    <property type="entry name" value="PI31_Prot_N"/>
    <property type="match status" value="1"/>
</dbReference>
<comment type="similarity">
    <text evidence="3">Belongs to the proteasome inhibitor PI31 family.</text>
</comment>
<evidence type="ECO:0000256" key="4">
    <source>
        <dbReference type="ARBA" id="ARBA00022481"/>
    </source>
</evidence>
<keyword evidence="7" id="KW-0256">Endoplasmic reticulum</keyword>
<dbReference type="GO" id="GO:0043161">
    <property type="term" value="P:proteasome-mediated ubiquitin-dependent protein catabolic process"/>
    <property type="evidence" value="ECO:0007669"/>
    <property type="project" value="InterPro"/>
</dbReference>
<feature type="domain" description="PI31 proteasome regulator N-terminal" evidence="13">
    <location>
        <begin position="29"/>
        <end position="171"/>
    </location>
</feature>
<evidence type="ECO:0000313" key="14">
    <source>
        <dbReference type="EMBL" id="KFX51466.1"/>
    </source>
</evidence>
<dbReference type="AlphaFoldDB" id="A0A093VXY5"/>
<evidence type="ECO:0000256" key="10">
    <source>
        <dbReference type="ARBA" id="ARBA00024805"/>
    </source>
</evidence>
<accession>A0A093VXY5</accession>
<dbReference type="eggNOG" id="ENOG502RZMJ">
    <property type="taxonomic scope" value="Eukaryota"/>
</dbReference>
<sequence>MAGSEDNALSPSRVLEVVLASLRGDGQTEPSIKNAYEAIALVGHASMVATQFRLIGLGEEQNIEDNTDATILPKEWNAHNNTYSFRYALQQSSTEYLLKVSRLGNNAVIMGLARDDKATSFDVPVSEFISSSALPFQIQRDQPDSLKSIFVSSNRLDDLISLFKIHIIQKYAIPSPNQQAVDEARDQRRQQQPEGPPQHDPLKEDIAPPPARPYPFDDPLAAEPRRQTPTGDFAPPGFEDEYELSRRSRGRAMPYGEGNYPRSGDRDLYPQGLGPRDPLRGTFGPGSRGGGMHPTPDDPMFGGFGGQQGGYDPQAPPGSRYDPVGPWDAPPYGRGSGPGGRGFGSGGFGSGGIGGGFGGGGII</sequence>
<keyword evidence="9" id="KW-0007">Acetylation</keyword>
<dbReference type="InterPro" id="IPR013886">
    <property type="entry name" value="PI31_Prot_C"/>
</dbReference>
<dbReference type="HOGENOM" id="CLU_044125_2_0_1"/>
<evidence type="ECO:0000256" key="9">
    <source>
        <dbReference type="ARBA" id="ARBA00022990"/>
    </source>
</evidence>
<dbReference type="GO" id="GO:0000502">
    <property type="term" value="C:proteasome complex"/>
    <property type="evidence" value="ECO:0007669"/>
    <property type="project" value="UniProtKB-KW"/>
</dbReference>
<keyword evidence="4" id="KW-0488">Methylation</keyword>
<keyword evidence="6" id="KW-0597">Phosphoprotein</keyword>
<evidence type="ECO:0000259" key="12">
    <source>
        <dbReference type="Pfam" id="PF08577"/>
    </source>
</evidence>
<dbReference type="EMBL" id="JPOX01000005">
    <property type="protein sequence ID" value="KFX51466.1"/>
    <property type="molecule type" value="Genomic_DNA"/>
</dbReference>
<feature type="compositionally biased region" description="Gly residues" evidence="11">
    <location>
        <begin position="334"/>
        <end position="363"/>
    </location>
</feature>
<comment type="subcellular location">
    <subcellularLocation>
        <location evidence="2">Cytoplasm</location>
    </subcellularLocation>
    <subcellularLocation>
        <location evidence="1">Endoplasmic reticulum</location>
    </subcellularLocation>
</comment>
<dbReference type="PANTHER" id="PTHR13266:SF1">
    <property type="entry name" value="PROTEASOME INHIBITOR PI31 SUBUNIT"/>
    <property type="match status" value="1"/>
</dbReference>
<evidence type="ECO:0000256" key="11">
    <source>
        <dbReference type="SAM" id="MobiDB-lite"/>
    </source>
</evidence>
<proteinExistence type="inferred from homology"/>
<evidence type="ECO:0000256" key="8">
    <source>
        <dbReference type="ARBA" id="ARBA00022942"/>
    </source>
</evidence>
<gene>
    <name evidence="14" type="ORF">GQ26_0052490</name>
</gene>
<dbReference type="GO" id="GO:0070628">
    <property type="term" value="F:proteasome binding"/>
    <property type="evidence" value="ECO:0007669"/>
    <property type="project" value="InterPro"/>
</dbReference>
<name>A0A093VXY5_TALMA</name>
<feature type="region of interest" description="Disordered" evidence="11">
    <location>
        <begin position="177"/>
        <end position="268"/>
    </location>
</feature>
<keyword evidence="8 14" id="KW-0647">Proteasome</keyword>
<dbReference type="GO" id="GO:0004866">
    <property type="term" value="F:endopeptidase inhibitor activity"/>
    <property type="evidence" value="ECO:0007669"/>
    <property type="project" value="InterPro"/>
</dbReference>
<keyword evidence="5" id="KW-0963">Cytoplasm</keyword>
<dbReference type="GO" id="GO:0005783">
    <property type="term" value="C:endoplasmic reticulum"/>
    <property type="evidence" value="ECO:0007669"/>
    <property type="project" value="UniProtKB-SubCell"/>
</dbReference>
<feature type="region of interest" description="Disordered" evidence="11">
    <location>
        <begin position="280"/>
        <end position="363"/>
    </location>
</feature>
<dbReference type="InterPro" id="IPR021625">
    <property type="entry name" value="PI31_Prot_N"/>
</dbReference>
<evidence type="ECO:0000256" key="1">
    <source>
        <dbReference type="ARBA" id="ARBA00004240"/>
    </source>
</evidence>
<feature type="compositionally biased region" description="Gly residues" evidence="11">
    <location>
        <begin position="283"/>
        <end position="292"/>
    </location>
</feature>
<evidence type="ECO:0000256" key="3">
    <source>
        <dbReference type="ARBA" id="ARBA00006405"/>
    </source>
</evidence>
<dbReference type="Pfam" id="PF08577">
    <property type="entry name" value="PI31_Prot_C"/>
    <property type="match status" value="1"/>
</dbReference>
<evidence type="ECO:0000256" key="2">
    <source>
        <dbReference type="ARBA" id="ARBA00004496"/>
    </source>
</evidence>
<comment type="function">
    <text evidence="10">Plays an important role in control of proteasome function. Inhibits the hydrolysis of protein and peptide substrates by the 20S proteasome. Also inhibits the activation of the proteasome by the proteasome regulatory proteins PA700 and PA28.</text>
</comment>
<organism evidence="14">
    <name type="scientific">Talaromyces marneffei PM1</name>
    <dbReference type="NCBI Taxonomy" id="1077442"/>
    <lineage>
        <taxon>Eukaryota</taxon>
        <taxon>Fungi</taxon>
        <taxon>Dikarya</taxon>
        <taxon>Ascomycota</taxon>
        <taxon>Pezizomycotina</taxon>
        <taxon>Eurotiomycetes</taxon>
        <taxon>Eurotiomycetidae</taxon>
        <taxon>Eurotiales</taxon>
        <taxon>Trichocomaceae</taxon>
        <taxon>Talaromyces</taxon>
        <taxon>Talaromyces sect. Talaromyces</taxon>
    </lineage>
</organism>
<feature type="domain" description="PI31 proteasome regulator C-terminal" evidence="12">
    <location>
        <begin position="264"/>
        <end position="326"/>
    </location>
</feature>
<dbReference type="PANTHER" id="PTHR13266">
    <property type="entry name" value="PROTEASOME INHIBITOR"/>
    <property type="match status" value="1"/>
</dbReference>
<dbReference type="Gene3D" id="3.40.1000.30">
    <property type="match status" value="1"/>
</dbReference>
<evidence type="ECO:0000256" key="7">
    <source>
        <dbReference type="ARBA" id="ARBA00022824"/>
    </source>
</evidence>
<reference evidence="14" key="1">
    <citation type="journal article" date="2014" name="PLoS Genet.">
        <title>Signature Gene Expression Reveals Novel Clues to the Molecular Mechanisms of Dimorphic Transition in Penicillium marneffei.</title>
        <authorList>
            <person name="Yang E."/>
            <person name="Wang G."/>
            <person name="Cai J."/>
            <person name="Woo P.C."/>
            <person name="Lau S.K."/>
            <person name="Yuen K.-Y."/>
            <person name="Chow W.-N."/>
            <person name="Lin X."/>
        </authorList>
    </citation>
    <scope>NUCLEOTIDE SEQUENCE [LARGE SCALE GENOMIC DNA]</scope>
    <source>
        <strain evidence="14">PM1</strain>
    </source>
</reference>
<protein>
    <submittedName>
        <fullName evidence="14">Proteasome inhibitor PI31 subunit</fullName>
    </submittedName>
</protein>
<evidence type="ECO:0000256" key="6">
    <source>
        <dbReference type="ARBA" id="ARBA00022553"/>
    </source>
</evidence>
<evidence type="ECO:0000259" key="13">
    <source>
        <dbReference type="Pfam" id="PF11566"/>
    </source>
</evidence>
<feature type="compositionally biased region" description="Basic and acidic residues" evidence="11">
    <location>
        <begin position="182"/>
        <end position="191"/>
    </location>
</feature>